<name>A0ABY2YZ76_9LACO</name>
<feature type="compositionally biased region" description="Polar residues" evidence="1">
    <location>
        <begin position="8"/>
        <end position="21"/>
    </location>
</feature>
<dbReference type="EMBL" id="QUAM01000001">
    <property type="protein sequence ID" value="TPR15889.1"/>
    <property type="molecule type" value="Genomic_DNA"/>
</dbReference>
<feature type="region of interest" description="Disordered" evidence="1">
    <location>
        <begin position="1"/>
        <end position="21"/>
    </location>
</feature>
<evidence type="ECO:0000313" key="2">
    <source>
        <dbReference type="EMBL" id="TPR15889.1"/>
    </source>
</evidence>
<evidence type="ECO:0000256" key="1">
    <source>
        <dbReference type="SAM" id="MobiDB-lite"/>
    </source>
</evidence>
<sequence length="71" mass="7899">YSPVRHSSPIQKSFTHQFATRPQSKNHLCKHKIKLGGLVRLACIRHAASVRPEPGSNSHLIDEKLLTSSSN</sequence>
<feature type="non-terminal residue" evidence="2">
    <location>
        <position position="1"/>
    </location>
</feature>
<keyword evidence="3" id="KW-1185">Reference proteome</keyword>
<proteinExistence type="predicted"/>
<gene>
    <name evidence="2" type="ORF">DY048_00005</name>
</gene>
<organism evidence="2 3">
    <name type="scientific">Apilactobacillus timberlakei</name>
    <dbReference type="NCBI Taxonomy" id="2008380"/>
    <lineage>
        <taxon>Bacteria</taxon>
        <taxon>Bacillati</taxon>
        <taxon>Bacillota</taxon>
        <taxon>Bacilli</taxon>
        <taxon>Lactobacillales</taxon>
        <taxon>Lactobacillaceae</taxon>
        <taxon>Apilactobacillus</taxon>
    </lineage>
</organism>
<dbReference type="Proteomes" id="UP000767392">
    <property type="component" value="Unassembled WGS sequence"/>
</dbReference>
<accession>A0ABY2YZ76</accession>
<comment type="caution">
    <text evidence="2">The sequence shown here is derived from an EMBL/GenBank/DDBJ whole genome shotgun (WGS) entry which is preliminary data.</text>
</comment>
<protein>
    <submittedName>
        <fullName evidence="2">Uncharacterized protein</fullName>
    </submittedName>
</protein>
<evidence type="ECO:0000313" key="3">
    <source>
        <dbReference type="Proteomes" id="UP000767392"/>
    </source>
</evidence>
<feature type="region of interest" description="Disordered" evidence="1">
    <location>
        <begin position="51"/>
        <end position="71"/>
    </location>
</feature>
<reference evidence="2 3" key="1">
    <citation type="submission" date="2018-08" db="EMBL/GenBank/DDBJ databases">
        <title>Comparative genomics of wild bee and flower associated Lactobacillus reveals potential adaptation to the bee host.</title>
        <authorList>
            <person name="Vuong H.Q."/>
            <person name="Mcfrederick Q.S."/>
        </authorList>
    </citation>
    <scope>NUCLEOTIDE SEQUENCE [LARGE SCALE GENOMIC DNA]</scope>
    <source>
        <strain evidence="2 3">HV_04</strain>
    </source>
</reference>